<dbReference type="AlphaFoldDB" id="A0AA86TA25"/>
<evidence type="ECO:0000256" key="1">
    <source>
        <dbReference type="ARBA" id="ARBA00004141"/>
    </source>
</evidence>
<proteinExistence type="inferred from homology"/>
<evidence type="ECO:0000256" key="4">
    <source>
        <dbReference type="ARBA" id="ARBA00022516"/>
    </source>
</evidence>
<keyword evidence="21" id="KW-1185">Reference proteome</keyword>
<feature type="transmembrane region" description="Helical" evidence="19">
    <location>
        <begin position="29"/>
        <end position="50"/>
    </location>
</feature>
<comment type="similarity">
    <text evidence="2">Belongs to the ERG4/ERG24 family.</text>
</comment>
<name>A0AA86TA25_9FABA</name>
<feature type="transmembrane region" description="Helical" evidence="19">
    <location>
        <begin position="171"/>
        <end position="189"/>
    </location>
</feature>
<evidence type="ECO:0000256" key="5">
    <source>
        <dbReference type="ARBA" id="ARBA00022692"/>
    </source>
</evidence>
<feature type="transmembrane region" description="Helical" evidence="19">
    <location>
        <begin position="71"/>
        <end position="95"/>
    </location>
</feature>
<keyword evidence="10" id="KW-0756">Sterol biosynthesis</keyword>
<evidence type="ECO:0000256" key="8">
    <source>
        <dbReference type="ARBA" id="ARBA00022989"/>
    </source>
</evidence>
<dbReference type="PANTHER" id="PTHR21257:SF52">
    <property type="entry name" value="DELTA(14)-STEROL REDUCTASE TM7SF2"/>
    <property type="match status" value="1"/>
</dbReference>
<evidence type="ECO:0000256" key="13">
    <source>
        <dbReference type="ARBA" id="ARBA00023166"/>
    </source>
</evidence>
<feature type="transmembrane region" description="Helical" evidence="19">
    <location>
        <begin position="263"/>
        <end position="282"/>
    </location>
</feature>
<dbReference type="EMBL" id="OY731404">
    <property type="protein sequence ID" value="CAJ1968739.1"/>
    <property type="molecule type" value="Genomic_DNA"/>
</dbReference>
<evidence type="ECO:0000256" key="7">
    <source>
        <dbReference type="ARBA" id="ARBA00022955"/>
    </source>
</evidence>
<keyword evidence="11" id="KW-0443">Lipid metabolism</keyword>
<keyword evidence="9" id="KW-0560">Oxidoreductase</keyword>
<evidence type="ECO:0000256" key="15">
    <source>
        <dbReference type="ARBA" id="ARBA00030165"/>
    </source>
</evidence>
<evidence type="ECO:0000256" key="11">
    <source>
        <dbReference type="ARBA" id="ARBA00023098"/>
    </source>
</evidence>
<evidence type="ECO:0000256" key="2">
    <source>
        <dbReference type="ARBA" id="ARBA00005402"/>
    </source>
</evidence>
<keyword evidence="7" id="KW-0752">Steroid biosynthesis</keyword>
<keyword evidence="4" id="KW-0444">Lipid biosynthesis</keyword>
<evidence type="ECO:0000256" key="16">
    <source>
        <dbReference type="ARBA" id="ARBA00031227"/>
    </source>
</evidence>
<evidence type="ECO:0000256" key="10">
    <source>
        <dbReference type="ARBA" id="ARBA00023011"/>
    </source>
</evidence>
<organism evidence="20 21">
    <name type="scientific">Sphenostylis stenocarpa</name>
    <dbReference type="NCBI Taxonomy" id="92480"/>
    <lineage>
        <taxon>Eukaryota</taxon>
        <taxon>Viridiplantae</taxon>
        <taxon>Streptophyta</taxon>
        <taxon>Embryophyta</taxon>
        <taxon>Tracheophyta</taxon>
        <taxon>Spermatophyta</taxon>
        <taxon>Magnoliopsida</taxon>
        <taxon>eudicotyledons</taxon>
        <taxon>Gunneridae</taxon>
        <taxon>Pentapetalae</taxon>
        <taxon>rosids</taxon>
        <taxon>fabids</taxon>
        <taxon>Fabales</taxon>
        <taxon>Fabaceae</taxon>
        <taxon>Papilionoideae</taxon>
        <taxon>50 kb inversion clade</taxon>
        <taxon>NPAAA clade</taxon>
        <taxon>indigoferoid/millettioid clade</taxon>
        <taxon>Phaseoleae</taxon>
        <taxon>Sphenostylis</taxon>
    </lineage>
</organism>
<dbReference type="FunFam" id="1.20.120.1630:FF:000011">
    <property type="entry name" value="Delta(14)-sterol reductase"/>
    <property type="match status" value="1"/>
</dbReference>
<evidence type="ECO:0000256" key="6">
    <source>
        <dbReference type="ARBA" id="ARBA00022857"/>
    </source>
</evidence>
<dbReference type="PANTHER" id="PTHR21257">
    <property type="entry name" value="DELTA(14)-STEROL REDUCTASE"/>
    <property type="match status" value="1"/>
</dbReference>
<comment type="subcellular location">
    <subcellularLocation>
        <location evidence="1">Membrane</location>
        <topology evidence="1">Multi-pass membrane protein</topology>
    </subcellularLocation>
</comment>
<evidence type="ECO:0000313" key="21">
    <source>
        <dbReference type="Proteomes" id="UP001189624"/>
    </source>
</evidence>
<evidence type="ECO:0000256" key="12">
    <source>
        <dbReference type="ARBA" id="ARBA00023136"/>
    </source>
</evidence>
<accession>A0AA86TA25</accession>
<keyword evidence="8 19" id="KW-1133">Transmembrane helix</keyword>
<keyword evidence="12 19" id="KW-0472">Membrane</keyword>
<evidence type="ECO:0000256" key="3">
    <source>
        <dbReference type="ARBA" id="ARBA00012413"/>
    </source>
</evidence>
<dbReference type="InterPro" id="IPR001171">
    <property type="entry name" value="ERG24_DHCR-like"/>
</dbReference>
<keyword evidence="5 19" id="KW-0812">Transmembrane</keyword>
<evidence type="ECO:0000313" key="20">
    <source>
        <dbReference type="EMBL" id="CAJ1968739.1"/>
    </source>
</evidence>
<feature type="transmembrane region" description="Helical" evidence="19">
    <location>
        <begin position="107"/>
        <end position="129"/>
    </location>
</feature>
<evidence type="ECO:0000256" key="9">
    <source>
        <dbReference type="ARBA" id="ARBA00023002"/>
    </source>
</evidence>
<protein>
    <recommendedName>
        <fullName evidence="18">Delta(14)-sterol reductase</fullName>
        <ecNumber evidence="3">1.3.1.70</ecNumber>
    </recommendedName>
    <alternativeName>
        <fullName evidence="15">C-14 sterol reductase</fullName>
    </alternativeName>
    <alternativeName>
        <fullName evidence="16">Sterol C14-reductase</fullName>
    </alternativeName>
</protein>
<reference evidence="20" key="1">
    <citation type="submission" date="2023-10" db="EMBL/GenBank/DDBJ databases">
        <authorList>
            <person name="Domelevo Entfellner J.-B."/>
        </authorList>
    </citation>
    <scope>NUCLEOTIDE SEQUENCE</scope>
</reference>
<gene>
    <name evidence="20" type="ORF">AYBTSS11_LOCUS21878</name>
</gene>
<feature type="transmembrane region" description="Helical" evidence="19">
    <location>
        <begin position="233"/>
        <end position="257"/>
    </location>
</feature>
<dbReference type="Gene3D" id="1.20.120.1630">
    <property type="match status" value="1"/>
</dbReference>
<dbReference type="Pfam" id="PF01222">
    <property type="entry name" value="ERG4_ERG24"/>
    <property type="match status" value="1"/>
</dbReference>
<evidence type="ECO:0000256" key="19">
    <source>
        <dbReference type="SAM" id="Phobius"/>
    </source>
</evidence>
<sequence>MESQVDLGFLRHALMPSWNSVSPQFRTPLSVALLAGFFTYLAIAGSILPGKLVPGVALADATRLHYRCNGLLSLLLLVGLLGIGANMGFVSPTAISDRGLELLSTTFVFSFLVCKLRVDIWSVTLVLYFSGCKSQSKGSSLKPHISGNLLHDWWLGIQLNPHFMGIDLKFFFVRAGMMGWLLINLSILMKSIQDGALSQSMILYQLFCALYILDYFVHEEYMTSTWDIIAERLGFMLVFGDLVWIPFTFSIQGWWLLRNSVELTTASSVANCFVFLIGYMVFRGANKQKHMFKKNPKAPIWGKPPKVVGGKLLASGYWGIARHCNYLGDLLLALSFSLPCGISSPIPYFYPIYLLILLIWRERRDEARCAEKYREIWAEYRKLVPWRILPYVY</sequence>
<feature type="transmembrane region" description="Helical" evidence="19">
    <location>
        <begin position="195"/>
        <end position="213"/>
    </location>
</feature>
<dbReference type="Gramene" id="rna-AYBTSS11_LOCUS21878">
    <property type="protein sequence ID" value="CAJ1968739.1"/>
    <property type="gene ID" value="gene-AYBTSS11_LOCUS21878"/>
</dbReference>
<dbReference type="GO" id="GO:0005789">
    <property type="term" value="C:endoplasmic reticulum membrane"/>
    <property type="evidence" value="ECO:0007669"/>
    <property type="project" value="TreeGrafter"/>
</dbReference>
<dbReference type="EC" id="1.3.1.70" evidence="3"/>
<evidence type="ECO:0000256" key="18">
    <source>
        <dbReference type="ARBA" id="ARBA00069705"/>
    </source>
</evidence>
<keyword evidence="13" id="KW-1207">Sterol metabolism</keyword>
<keyword evidence="6" id="KW-0521">NADP</keyword>
<evidence type="ECO:0000256" key="17">
    <source>
        <dbReference type="ARBA" id="ARBA00060577"/>
    </source>
</evidence>
<dbReference type="Proteomes" id="UP001189624">
    <property type="component" value="Chromosome 7"/>
</dbReference>
<dbReference type="GO" id="GO:0016126">
    <property type="term" value="P:sterol biosynthetic process"/>
    <property type="evidence" value="ECO:0007669"/>
    <property type="project" value="UniProtKB-KW"/>
</dbReference>
<comment type="pathway">
    <text evidence="17">Steroid biosynthesis.</text>
</comment>
<keyword evidence="14" id="KW-0753">Steroid metabolism</keyword>
<dbReference type="GO" id="GO:0050613">
    <property type="term" value="F:Delta14-sterol reductase activity"/>
    <property type="evidence" value="ECO:0007669"/>
    <property type="project" value="UniProtKB-EC"/>
</dbReference>
<evidence type="ECO:0000256" key="14">
    <source>
        <dbReference type="ARBA" id="ARBA00023221"/>
    </source>
</evidence>